<protein>
    <submittedName>
        <fullName evidence="8">Lysine decarboxylase</fullName>
    </submittedName>
</protein>
<evidence type="ECO:0000256" key="1">
    <source>
        <dbReference type="ARBA" id="ARBA00001933"/>
    </source>
</evidence>
<keyword evidence="3" id="KW-0210">Decarboxylase</keyword>
<dbReference type="SUPFAM" id="SSF53383">
    <property type="entry name" value="PLP-dependent transferases"/>
    <property type="match status" value="1"/>
</dbReference>
<reference evidence="8 9" key="1">
    <citation type="submission" date="2017-06" db="EMBL/GenBank/DDBJ databases">
        <title>the draft geome sequence of Illustriluteabacillus marina B3227.</title>
        <authorList>
            <person name="He R.-H."/>
            <person name="Du Z.-J."/>
        </authorList>
    </citation>
    <scope>NUCLEOTIDE SEQUENCE [LARGE SCALE GENOMIC DNA]</scope>
    <source>
        <strain evidence="8 9">B3227</strain>
    </source>
</reference>
<evidence type="ECO:0000256" key="5">
    <source>
        <dbReference type="ARBA" id="ARBA00023239"/>
    </source>
</evidence>
<evidence type="ECO:0000313" key="8">
    <source>
        <dbReference type="EMBL" id="PKR77477.1"/>
    </source>
</evidence>
<keyword evidence="4" id="KW-0663">Pyridoxal phosphate</keyword>
<dbReference type="PANTHER" id="PTHR43277">
    <property type="entry name" value="ARGININE DECARBOXYLASE"/>
    <property type="match status" value="1"/>
</dbReference>
<dbReference type="Proteomes" id="UP000243524">
    <property type="component" value="Unassembled WGS sequence"/>
</dbReference>
<dbReference type="InterPro" id="IPR036633">
    <property type="entry name" value="Prn/Lys/Arg_de-COase_C_sf"/>
</dbReference>
<dbReference type="RefSeq" id="WP_101332305.1">
    <property type="nucleotide sequence ID" value="NZ_PJNH01000003.1"/>
</dbReference>
<dbReference type="InterPro" id="IPR000310">
    <property type="entry name" value="Orn/Lys/Arg_deCO2ase_major_dom"/>
</dbReference>
<keyword evidence="9" id="KW-1185">Reference proteome</keyword>
<dbReference type="Gene3D" id="3.40.640.10">
    <property type="entry name" value="Type I PLP-dependent aspartate aminotransferase-like (Major domain)"/>
    <property type="match status" value="1"/>
</dbReference>
<evidence type="ECO:0000256" key="2">
    <source>
        <dbReference type="ARBA" id="ARBA00010671"/>
    </source>
</evidence>
<dbReference type="EMBL" id="PJNH01000003">
    <property type="protein sequence ID" value="PKR77477.1"/>
    <property type="molecule type" value="Genomic_DNA"/>
</dbReference>
<keyword evidence="5" id="KW-0456">Lyase</keyword>
<dbReference type="PANTHER" id="PTHR43277:SF3">
    <property type="entry name" value="DECARBOXYLASE, PUTATIVE-RELATED"/>
    <property type="match status" value="1"/>
</dbReference>
<evidence type="ECO:0000256" key="4">
    <source>
        <dbReference type="ARBA" id="ARBA00022898"/>
    </source>
</evidence>
<evidence type="ECO:0000256" key="3">
    <source>
        <dbReference type="ARBA" id="ARBA00022793"/>
    </source>
</evidence>
<dbReference type="InterPro" id="IPR015421">
    <property type="entry name" value="PyrdxlP-dep_Trfase_major"/>
</dbReference>
<dbReference type="Pfam" id="PF01276">
    <property type="entry name" value="OKR_DC_1"/>
    <property type="match status" value="1"/>
</dbReference>
<accession>A0A2I0QT12</accession>
<dbReference type="Pfam" id="PF03711">
    <property type="entry name" value="OKR_DC_1_C"/>
    <property type="match status" value="1"/>
</dbReference>
<sequence length="480" mass="54298">MNQSKAPLFEAISKHANRNPISFHVPGHKNGELFSDHHHLNEFLKYDLTELPELDDLHQPEGVIREAEQLAADFYGVDRTFFLVNGTTVGNLAMIMSSCTKGSKVLVQRNSHKSVMHGLELAGCQPIFFSPLFDRETGRYSDVDSNSICDLIKETQDLEAVILTYPDYFGSTYDLTEIIQVAHSKDIPVLIDEAHGAHFKWGAPFPKSAIDLGADVVVHSAHKSLPAMTMGSNLHICSDRVSEQKTKMYLQMLQSSSPSYPIMASLDLSRKYLAELTPKIVSHTIQRLDQCREILSSVPNFTVQPIRETIDDPLKITISSDTVNLQQMMEVFHEQGIYPEMIENNQLLLIGGLNVSDEAVHRMESVKNLVESVTFDPIHDKMNDRDMYAYKVEVFEYSFHELQQMNTHRVEWKNACGNISAETVTPYPPGIPVLMKGERITEKHVQFILSSLKENRYIQYTGENLSKGIQVFADRKGLVR</sequence>
<feature type="domain" description="Orn/Lys/Arg decarboxylase C-terminal" evidence="7">
    <location>
        <begin position="398"/>
        <end position="447"/>
    </location>
</feature>
<comment type="caution">
    <text evidence="8">The sequence shown here is derived from an EMBL/GenBank/DDBJ whole genome shotgun (WGS) entry which is preliminary data.</text>
</comment>
<comment type="similarity">
    <text evidence="2">Belongs to the Orn/Lys/Arg decarboxylase class-I family.</text>
</comment>
<name>A0A2I0QT12_9BACI</name>
<dbReference type="Gene3D" id="3.90.100.10">
    <property type="entry name" value="Orn/Lys/Arg decarboxylase, C-terminal domain"/>
    <property type="match status" value="1"/>
</dbReference>
<evidence type="ECO:0000313" key="9">
    <source>
        <dbReference type="Proteomes" id="UP000243524"/>
    </source>
</evidence>
<dbReference type="GO" id="GO:0016831">
    <property type="term" value="F:carboxy-lyase activity"/>
    <property type="evidence" value="ECO:0007669"/>
    <property type="project" value="UniProtKB-KW"/>
</dbReference>
<dbReference type="SUPFAM" id="SSF55904">
    <property type="entry name" value="Ornithine decarboxylase C-terminal domain"/>
    <property type="match status" value="1"/>
</dbReference>
<dbReference type="InterPro" id="IPR008286">
    <property type="entry name" value="Prn/Lys/Arg_de-COase_C"/>
</dbReference>
<feature type="domain" description="Orn/Lys/Arg decarboxylases family 1 pyridoxal-P attachment site" evidence="6">
    <location>
        <begin position="7"/>
        <end position="300"/>
    </location>
</feature>
<comment type="cofactor">
    <cofactor evidence="1">
        <name>pyridoxal 5'-phosphate</name>
        <dbReference type="ChEBI" id="CHEBI:597326"/>
    </cofactor>
</comment>
<dbReference type="InterPro" id="IPR052357">
    <property type="entry name" value="Orn_Lys_Arg_decarboxylase-I"/>
</dbReference>
<organism evidence="8 9">
    <name type="scientific">Halalkalibacillus sediminis</name>
    <dbReference type="NCBI Taxonomy" id="2018042"/>
    <lineage>
        <taxon>Bacteria</taxon>
        <taxon>Bacillati</taxon>
        <taxon>Bacillota</taxon>
        <taxon>Bacilli</taxon>
        <taxon>Bacillales</taxon>
        <taxon>Bacillaceae</taxon>
        <taxon>Halalkalibacillus</taxon>
    </lineage>
</organism>
<evidence type="ECO:0000259" key="7">
    <source>
        <dbReference type="Pfam" id="PF03711"/>
    </source>
</evidence>
<dbReference type="AlphaFoldDB" id="A0A2I0QT12"/>
<proteinExistence type="inferred from homology"/>
<evidence type="ECO:0000259" key="6">
    <source>
        <dbReference type="Pfam" id="PF01276"/>
    </source>
</evidence>
<dbReference type="CDD" id="cd00615">
    <property type="entry name" value="Orn_deC_like"/>
    <property type="match status" value="1"/>
</dbReference>
<gene>
    <name evidence="8" type="ORF">CEY16_12185</name>
</gene>
<dbReference type="InterPro" id="IPR015424">
    <property type="entry name" value="PyrdxlP-dep_Trfase"/>
</dbReference>
<dbReference type="OrthoDB" id="9815233at2"/>